<protein>
    <recommendedName>
        <fullName evidence="3">Heterokaryon incompatibility domain-containing protein</fullName>
    </recommendedName>
</protein>
<name>A0A8H7J4H3_9PLEO</name>
<proteinExistence type="predicted"/>
<organism evidence="1 2">
    <name type="scientific">Ascochyta lentis</name>
    <dbReference type="NCBI Taxonomy" id="205686"/>
    <lineage>
        <taxon>Eukaryota</taxon>
        <taxon>Fungi</taxon>
        <taxon>Dikarya</taxon>
        <taxon>Ascomycota</taxon>
        <taxon>Pezizomycotina</taxon>
        <taxon>Dothideomycetes</taxon>
        <taxon>Pleosporomycetidae</taxon>
        <taxon>Pleosporales</taxon>
        <taxon>Pleosporineae</taxon>
        <taxon>Didymellaceae</taxon>
        <taxon>Ascochyta</taxon>
    </lineage>
</organism>
<dbReference type="PANTHER" id="PTHR24148:SF64">
    <property type="entry name" value="HETEROKARYON INCOMPATIBILITY DOMAIN-CONTAINING PROTEIN"/>
    <property type="match status" value="1"/>
</dbReference>
<sequence>MPYVPSYSSQMFEHLPLLDPATHIRLIEIDAGNETSDGIEIFIDTTAVEYAPPYHSISYTWGDLADQEHIRVQHRVEHGPEIHSNTRASDGLTAIRKNCADVLRQLRYFEVAKHYCIGAICVD</sequence>
<reference evidence="1" key="2">
    <citation type="submission" date="2020-09" db="EMBL/GenBank/DDBJ databases">
        <title>Reference genome assembly for Australian Ascochyta lentis isolate Al4.</title>
        <authorList>
            <person name="Lee R.C."/>
            <person name="Farfan-Caceres L.M."/>
            <person name="Debler J.W."/>
            <person name="Williams A.H."/>
            <person name="Henares B.M."/>
        </authorList>
    </citation>
    <scope>NUCLEOTIDE SEQUENCE</scope>
    <source>
        <strain evidence="1">Al4</strain>
    </source>
</reference>
<comment type="caution">
    <text evidence="1">The sequence shown here is derived from an EMBL/GenBank/DDBJ whole genome shotgun (WGS) entry which is preliminary data.</text>
</comment>
<dbReference type="Proteomes" id="UP000651452">
    <property type="component" value="Unassembled WGS sequence"/>
</dbReference>
<evidence type="ECO:0000313" key="1">
    <source>
        <dbReference type="EMBL" id="KAF9697714.1"/>
    </source>
</evidence>
<gene>
    <name evidence="1" type="ORF">EKO04_004206</name>
</gene>
<dbReference type="OrthoDB" id="3773119at2759"/>
<evidence type="ECO:0008006" key="3">
    <source>
        <dbReference type="Google" id="ProtNLM"/>
    </source>
</evidence>
<dbReference type="InterPro" id="IPR052895">
    <property type="entry name" value="HetReg/Transcr_Mod"/>
</dbReference>
<dbReference type="AlphaFoldDB" id="A0A8H7J4H3"/>
<dbReference type="PANTHER" id="PTHR24148">
    <property type="entry name" value="ANKYRIN REPEAT DOMAIN-CONTAINING PROTEIN 39 HOMOLOG-RELATED"/>
    <property type="match status" value="1"/>
</dbReference>
<evidence type="ECO:0000313" key="2">
    <source>
        <dbReference type="Proteomes" id="UP000651452"/>
    </source>
</evidence>
<accession>A0A8H7J4H3</accession>
<keyword evidence="2" id="KW-1185">Reference proteome</keyword>
<dbReference type="EMBL" id="RZGK01000007">
    <property type="protein sequence ID" value="KAF9697714.1"/>
    <property type="molecule type" value="Genomic_DNA"/>
</dbReference>
<reference evidence="1" key="1">
    <citation type="submission" date="2018-12" db="EMBL/GenBank/DDBJ databases">
        <authorList>
            <person name="Syme R.A."/>
            <person name="Farfan-Caceres L."/>
            <person name="Lichtenzveig J."/>
        </authorList>
    </citation>
    <scope>NUCLEOTIDE SEQUENCE</scope>
    <source>
        <strain evidence="1">Al4</strain>
    </source>
</reference>